<comment type="caution">
    <text evidence="2">The sequence shown here is derived from an EMBL/GenBank/DDBJ whole genome shotgun (WGS) entry which is preliminary data.</text>
</comment>
<gene>
    <name evidence="2" type="ORF">KP79_PYT18524</name>
</gene>
<dbReference type="Pfam" id="PF13365">
    <property type="entry name" value="Trypsin_2"/>
    <property type="match status" value="1"/>
</dbReference>
<comment type="subcellular location">
    <subcellularLocation>
        <location evidence="1">Peroxisome</location>
    </subcellularLocation>
</comment>
<keyword evidence="1" id="KW-0378">Hydrolase</keyword>
<dbReference type="EMBL" id="NEDP02001812">
    <property type="protein sequence ID" value="OWF52357.1"/>
    <property type="molecule type" value="Genomic_DNA"/>
</dbReference>
<dbReference type="InterPro" id="IPR043504">
    <property type="entry name" value="Peptidase_S1_PA_chymotrypsin"/>
</dbReference>
<evidence type="ECO:0000256" key="1">
    <source>
        <dbReference type="PIRNR" id="PIRNR037989"/>
    </source>
</evidence>
<dbReference type="InterPro" id="IPR009003">
    <property type="entry name" value="Peptidase_S1_PA"/>
</dbReference>
<dbReference type="GO" id="GO:0016485">
    <property type="term" value="P:protein processing"/>
    <property type="evidence" value="ECO:0007669"/>
    <property type="project" value="InterPro"/>
</dbReference>
<dbReference type="PANTHER" id="PTHR21004:SF0">
    <property type="entry name" value="PEROXISOMAL LEADER PEPTIDE-PROCESSING PROTEASE"/>
    <property type="match status" value="1"/>
</dbReference>
<dbReference type="PANTHER" id="PTHR21004">
    <property type="entry name" value="SERINE PROTEASE-RELATED"/>
    <property type="match status" value="1"/>
</dbReference>
<dbReference type="AlphaFoldDB" id="A0A210QUG3"/>
<keyword evidence="1 2" id="KW-0645">Protease</keyword>
<dbReference type="STRING" id="6573.A0A210QUG3"/>
<protein>
    <recommendedName>
        <fullName evidence="1">Peroxisomal leader peptide-processing protease</fullName>
        <ecNumber evidence="1">3.4.21.-</ecNumber>
    </recommendedName>
</protein>
<dbReference type="EC" id="3.4.21.-" evidence="1"/>
<organism evidence="2 3">
    <name type="scientific">Mizuhopecten yessoensis</name>
    <name type="common">Japanese scallop</name>
    <name type="synonym">Patinopecten yessoensis</name>
    <dbReference type="NCBI Taxonomy" id="6573"/>
    <lineage>
        <taxon>Eukaryota</taxon>
        <taxon>Metazoa</taxon>
        <taxon>Spiralia</taxon>
        <taxon>Lophotrochozoa</taxon>
        <taxon>Mollusca</taxon>
        <taxon>Bivalvia</taxon>
        <taxon>Autobranchia</taxon>
        <taxon>Pteriomorphia</taxon>
        <taxon>Pectinida</taxon>
        <taxon>Pectinoidea</taxon>
        <taxon>Pectinidae</taxon>
        <taxon>Mizuhopecten</taxon>
    </lineage>
</organism>
<name>A0A210QUG3_MIZYE</name>
<dbReference type="GO" id="GO:0005777">
    <property type="term" value="C:peroxisome"/>
    <property type="evidence" value="ECO:0007669"/>
    <property type="project" value="UniProtKB-SubCell"/>
</dbReference>
<dbReference type="GO" id="GO:0004252">
    <property type="term" value="F:serine-type endopeptidase activity"/>
    <property type="evidence" value="ECO:0007669"/>
    <property type="project" value="InterPro"/>
</dbReference>
<dbReference type="Proteomes" id="UP000242188">
    <property type="component" value="Unassembled WGS sequence"/>
</dbReference>
<evidence type="ECO:0000313" key="2">
    <source>
        <dbReference type="EMBL" id="OWF52357.1"/>
    </source>
</evidence>
<proteinExistence type="inferred from homology"/>
<comment type="function">
    <text evidence="1">Peroxisomal protease that mediates both the removal of the leader peptide from proteins containing a PTS2 target sequence and processes several PTS1-containing proteins. Catalyzes the processing of PTS1-proteins involved in the peroxisomal beta-oxidation of fatty acids.</text>
</comment>
<keyword evidence="3" id="KW-1185">Reference proteome</keyword>
<dbReference type="SUPFAM" id="SSF50494">
    <property type="entry name" value="Trypsin-like serine proteases"/>
    <property type="match status" value="2"/>
</dbReference>
<dbReference type="GO" id="GO:0031998">
    <property type="term" value="P:regulation of fatty acid beta-oxidation"/>
    <property type="evidence" value="ECO:0007669"/>
    <property type="project" value="TreeGrafter"/>
</dbReference>
<comment type="PTM">
    <text evidence="1">The full-lengh TYSND1 is the active the proteolytic processing of PTS1- and PTS2-proteins and in self-cleavage, and intermolecular self-cleavage of TYSND1 down-regulates its protease activity.</text>
</comment>
<keyword evidence="1" id="KW-0720">Serine protease</keyword>
<comment type="similarity">
    <text evidence="1">Belongs to the peptidase S1B family.</text>
</comment>
<reference evidence="2 3" key="1">
    <citation type="journal article" date="2017" name="Nat. Ecol. Evol.">
        <title>Scallop genome provides insights into evolution of bilaterian karyotype and development.</title>
        <authorList>
            <person name="Wang S."/>
            <person name="Zhang J."/>
            <person name="Jiao W."/>
            <person name="Li J."/>
            <person name="Xun X."/>
            <person name="Sun Y."/>
            <person name="Guo X."/>
            <person name="Huan P."/>
            <person name="Dong B."/>
            <person name="Zhang L."/>
            <person name="Hu X."/>
            <person name="Sun X."/>
            <person name="Wang J."/>
            <person name="Zhao C."/>
            <person name="Wang Y."/>
            <person name="Wang D."/>
            <person name="Huang X."/>
            <person name="Wang R."/>
            <person name="Lv J."/>
            <person name="Li Y."/>
            <person name="Zhang Z."/>
            <person name="Liu B."/>
            <person name="Lu W."/>
            <person name="Hui Y."/>
            <person name="Liang J."/>
            <person name="Zhou Z."/>
            <person name="Hou R."/>
            <person name="Li X."/>
            <person name="Liu Y."/>
            <person name="Li H."/>
            <person name="Ning X."/>
            <person name="Lin Y."/>
            <person name="Zhao L."/>
            <person name="Xing Q."/>
            <person name="Dou J."/>
            <person name="Li Y."/>
            <person name="Mao J."/>
            <person name="Guo H."/>
            <person name="Dou H."/>
            <person name="Li T."/>
            <person name="Mu C."/>
            <person name="Jiang W."/>
            <person name="Fu Q."/>
            <person name="Fu X."/>
            <person name="Miao Y."/>
            <person name="Liu J."/>
            <person name="Yu Q."/>
            <person name="Li R."/>
            <person name="Liao H."/>
            <person name="Li X."/>
            <person name="Kong Y."/>
            <person name="Jiang Z."/>
            <person name="Chourrout D."/>
            <person name="Li R."/>
            <person name="Bao Z."/>
        </authorList>
    </citation>
    <scope>NUCLEOTIDE SEQUENCE [LARGE SCALE GENOMIC DNA]</scope>
    <source>
        <strain evidence="2 3">PY_sf001</strain>
    </source>
</reference>
<accession>A0A210QUG3</accession>
<dbReference type="Gene3D" id="2.40.10.10">
    <property type="entry name" value="Trypsin-like serine proteases"/>
    <property type="match status" value="2"/>
</dbReference>
<evidence type="ECO:0000313" key="3">
    <source>
        <dbReference type="Proteomes" id="UP000242188"/>
    </source>
</evidence>
<dbReference type="OrthoDB" id="17845at2759"/>
<sequence>MSFLLYFVYWSYYSCPVYSLYSALAEVLYQKMGKLKDAELPLSQRCCTLSISHGKDGTESTCCGLLIDTRHGIILTHASLLSQMLTSNSAVLRDLKEEYFSQSKQLSRFEVEVLFQKTQVENLEENELSQPLNNKLAPNFLNSELKSSPGFVIHNASVQCIFQCWSLRQVLSKLLPAGSWDFVENLTDVDQGNEKREKRNQNSPEYYSLLPCFLLLKIRNWKPFESVLDVRLSVNNQQGDRVEIQSTPFGSVSPEIFFNCRSQGIISNLSGKNNILILTDARCIPGAEGGALYFCDGKHRVLMGIMIATLCWKNNEWVGLSLAASLSEILDSLNDLPLKWSDDTYYSVNTHGSQWTMSKVIKSVQVNIPHISVNGNWGSGICVGHNKQGQRVILTCSHVIGKGDPTSVEVLYKPVQTPYRADVVYRVPMGQQFDLGILLEQKTSTSEPGIKVRRTGTLRQGESVLVIGHALFGRGFDLEPTVTKGIVSKVIRVRNQPVMIQTTCAVQAGASGGAVVDMEGRLVGLVVCNARDTSTGASYPHINMSVPIATIIPVLDSYIESGDKSVLRSLCVRNPVIHSLWTMEKFKQDPQVLTSKL</sequence>
<keyword evidence="1" id="KW-0576">Peroxisome</keyword>
<dbReference type="InterPro" id="IPR039245">
    <property type="entry name" value="TYSND1/DEG15"/>
</dbReference>